<evidence type="ECO:0000259" key="2">
    <source>
        <dbReference type="Pfam" id="PF13843"/>
    </source>
</evidence>
<evidence type="ECO:0000313" key="3">
    <source>
        <dbReference type="EMBL" id="KAJ8886020.1"/>
    </source>
</evidence>
<dbReference type="PANTHER" id="PTHR46599:SF6">
    <property type="entry name" value="DUAL SPECIFICITY PHOSPHATASE 26"/>
    <property type="match status" value="1"/>
</dbReference>
<gene>
    <name evidence="3" type="ORF">PR048_012226</name>
</gene>
<feature type="domain" description="PiggyBac transposable element-derived protein" evidence="2">
    <location>
        <begin position="241"/>
        <end position="321"/>
    </location>
</feature>
<sequence>MDWSEEEEEEEHSFDNLRLILQWLAVPAVRRKGCDWFLLLEIDLGIREGAGETAWRRNHSIATDVLLHALEKIFALALCGSVSACRGSDWRGGDGAVATGGCVPDCSCVCLPWLRGSVVWREGANGSGLVCSGDVSHPGGTLHSNRQSLEELWGSDGDGVDKFCLVMNFKCFEFLLSCIRFDDKTISEERRQSDRLAAVRKVFLLNCEKEQETTSTRIRFCKRKMRNIQYFWIQRRKRNYCVLRSKEIQIVIMISSLHFDVAIYKETGDRKKPEIITFYNQTKSGVDVVDKLCTTYNVARNCHRWPMAVYFAILNIGGINAQVVFLGNGNELKSRRNFLKNLSRELVEEHFNRRSVITRGIPSSLQQTLQKYTPPSEHEENPRSQGNKHKRAQLAHIKVKRQNSQIFLCEPGLIPGPFTPEFRKGGIVLDDIKGRTVFLWDLSFPQFCHSGAAPCSPHFTLIGSQELVKSWRGWSGDGASDMWGGASDMWDGGKSSSDTCKYASYSIVVGKVLTQGNRWGKERTCNDFSAGSALQRMQLGSQGGGGREKVHHNSFLREVAGSKCISWGTWRDGGKCSQKGHSPPLQCIPSPSARHPSELSSVLEFKESTSMLLLPPPLTIHQSSVMFWTLSCQHRLSPNTTCAFIAPRTTPHTCNKSGLLIVERRSDMLLDSAAILLACVAGSRGISGCFSSVFIGIGCSREPKFPSQVHLTFEYIPCEGPDHALATRIRKINPYRRYTKQARLLPACVPVFIQPPAQHCVPAAPAGRNATPVDPIQRWISAVSPIEFGIGKGLLTSPDVMPEDLSGDGLQAILRPTNPYALPRIRTKNLLHPSPQNTQFSLVGIVLDDPVGSRVFSGISLFPRSFIPAGAAPHSPHFTIIGSSDLDVKSRSGFFTYSSILRNPHERASKMASLASGKLERRLSTTRQPANRPVVLQLKKMQTVDFIMFMVCPHNKVSVLCSHIVTDTLALRYCRRLAHRLKISSHRPSAPVMRSLARDGREVTYLDPPLPQLDPLAASPPFSSLVAGRMTDRLRIWRHIPFLPPCWRSRQAMAYDPINIAAFQRVAVFGECHLAQCGGEVMYGEKRTTTGDCEMTADELRVQGQEARERYGLQLHAHLAPHRSYAHGVQCFRRNAVLCKLDLFRELNDLLVTVVCTVKPQMFVHWLLPQSWQYGTRYLFPCKCTIGLESSKA</sequence>
<comment type="caution">
    <text evidence="3">The sequence shown here is derived from an EMBL/GenBank/DDBJ whole genome shotgun (WGS) entry which is preliminary data.</text>
</comment>
<dbReference type="EMBL" id="JARBHB010000004">
    <property type="protein sequence ID" value="KAJ8886020.1"/>
    <property type="molecule type" value="Genomic_DNA"/>
</dbReference>
<dbReference type="PANTHER" id="PTHR46599">
    <property type="entry name" value="PIGGYBAC TRANSPOSABLE ELEMENT-DERIVED PROTEIN 4"/>
    <property type="match status" value="1"/>
</dbReference>
<protein>
    <recommendedName>
        <fullName evidence="2">PiggyBac transposable element-derived protein domain-containing protein</fullName>
    </recommendedName>
</protein>
<accession>A0ABQ9HNR6</accession>
<proteinExistence type="predicted"/>
<keyword evidence="4" id="KW-1185">Reference proteome</keyword>
<evidence type="ECO:0000256" key="1">
    <source>
        <dbReference type="SAM" id="MobiDB-lite"/>
    </source>
</evidence>
<dbReference type="Proteomes" id="UP001159363">
    <property type="component" value="Chromosome X"/>
</dbReference>
<organism evidence="3 4">
    <name type="scientific">Dryococelus australis</name>
    <dbReference type="NCBI Taxonomy" id="614101"/>
    <lineage>
        <taxon>Eukaryota</taxon>
        <taxon>Metazoa</taxon>
        <taxon>Ecdysozoa</taxon>
        <taxon>Arthropoda</taxon>
        <taxon>Hexapoda</taxon>
        <taxon>Insecta</taxon>
        <taxon>Pterygota</taxon>
        <taxon>Neoptera</taxon>
        <taxon>Polyneoptera</taxon>
        <taxon>Phasmatodea</taxon>
        <taxon>Verophasmatodea</taxon>
        <taxon>Anareolatae</taxon>
        <taxon>Phasmatidae</taxon>
        <taxon>Eurycanthinae</taxon>
        <taxon>Dryococelus</taxon>
    </lineage>
</organism>
<name>A0ABQ9HNR6_9NEOP</name>
<reference evidence="3 4" key="1">
    <citation type="submission" date="2023-02" db="EMBL/GenBank/DDBJ databases">
        <title>LHISI_Scaffold_Assembly.</title>
        <authorList>
            <person name="Stuart O.P."/>
            <person name="Cleave R."/>
            <person name="Magrath M.J.L."/>
            <person name="Mikheyev A.S."/>
        </authorList>
    </citation>
    <scope>NUCLEOTIDE SEQUENCE [LARGE SCALE GENOMIC DNA]</scope>
    <source>
        <strain evidence="3">Daus_M_001</strain>
        <tissue evidence="3">Leg muscle</tissue>
    </source>
</reference>
<dbReference type="Pfam" id="PF13843">
    <property type="entry name" value="DDE_Tnp_1_7"/>
    <property type="match status" value="1"/>
</dbReference>
<dbReference type="InterPro" id="IPR029526">
    <property type="entry name" value="PGBD"/>
</dbReference>
<feature type="region of interest" description="Disordered" evidence="1">
    <location>
        <begin position="365"/>
        <end position="392"/>
    </location>
</feature>
<evidence type="ECO:0000313" key="4">
    <source>
        <dbReference type="Proteomes" id="UP001159363"/>
    </source>
</evidence>